<dbReference type="InterPro" id="IPR041424">
    <property type="entry name" value="CinA_KH"/>
</dbReference>
<dbReference type="Pfam" id="PF00994">
    <property type="entry name" value="MoCF_biosynth"/>
    <property type="match status" value="1"/>
</dbReference>
<feature type="coiled-coil region" evidence="2">
    <location>
        <begin position="89"/>
        <end position="116"/>
    </location>
</feature>
<feature type="domain" description="MoaB/Mog" evidence="3">
    <location>
        <begin position="4"/>
        <end position="167"/>
    </location>
</feature>
<evidence type="ECO:0000259" key="3">
    <source>
        <dbReference type="SMART" id="SM00852"/>
    </source>
</evidence>
<dbReference type="SUPFAM" id="SSF142433">
    <property type="entry name" value="CinA-like"/>
    <property type="match status" value="1"/>
</dbReference>
<evidence type="ECO:0000313" key="4">
    <source>
        <dbReference type="EMBL" id="AVQ31111.1"/>
    </source>
</evidence>
<dbReference type="HAMAP" id="MF_00226_B">
    <property type="entry name" value="CinA_B"/>
    <property type="match status" value="1"/>
</dbReference>
<dbReference type="NCBIfam" id="TIGR00200">
    <property type="entry name" value="cinA_nterm"/>
    <property type="match status" value="1"/>
</dbReference>
<dbReference type="RefSeq" id="WP_005946834.1">
    <property type="nucleotide sequence ID" value="NZ_CP028103.1"/>
</dbReference>
<dbReference type="Gene3D" id="3.30.70.2860">
    <property type="match status" value="1"/>
</dbReference>
<dbReference type="GeneID" id="77467886"/>
<dbReference type="InterPro" id="IPR036425">
    <property type="entry name" value="MoaB/Mog-like_dom_sf"/>
</dbReference>
<dbReference type="Gene3D" id="3.90.950.20">
    <property type="entry name" value="CinA-like"/>
    <property type="match status" value="1"/>
</dbReference>
<comment type="similarity">
    <text evidence="1">Belongs to the CinA family.</text>
</comment>
<dbReference type="InterPro" id="IPR001453">
    <property type="entry name" value="MoaB/Mog_dom"/>
</dbReference>
<dbReference type="PANTHER" id="PTHR13939:SF0">
    <property type="entry name" value="NMN AMIDOHYDROLASE-LIKE PROTEIN YFAY"/>
    <property type="match status" value="1"/>
</dbReference>
<protein>
    <recommendedName>
        <fullName evidence="1">CinA-like protein</fullName>
    </recommendedName>
</protein>
<dbReference type="Gene3D" id="3.40.980.10">
    <property type="entry name" value="MoaB/Mog-like domain"/>
    <property type="match status" value="1"/>
</dbReference>
<dbReference type="Proteomes" id="UP000241238">
    <property type="component" value="Chromosome"/>
</dbReference>
<evidence type="ECO:0000313" key="5">
    <source>
        <dbReference type="Proteomes" id="UP000241238"/>
    </source>
</evidence>
<dbReference type="CDD" id="cd00885">
    <property type="entry name" value="cinA"/>
    <property type="match status" value="1"/>
</dbReference>
<dbReference type="PANTHER" id="PTHR13939">
    <property type="entry name" value="NICOTINAMIDE-NUCLEOTIDE AMIDOHYDROLASE PNCC"/>
    <property type="match status" value="1"/>
</dbReference>
<proteinExistence type="inferred from homology"/>
<dbReference type="EMBL" id="CP028103">
    <property type="protein sequence ID" value="AVQ31111.1"/>
    <property type="molecule type" value="Genomic_DNA"/>
</dbReference>
<dbReference type="NCBIfam" id="TIGR00199">
    <property type="entry name" value="PncC_domain"/>
    <property type="match status" value="1"/>
</dbReference>
<dbReference type="SMART" id="SM00852">
    <property type="entry name" value="MoCF_biosynth"/>
    <property type="match status" value="1"/>
</dbReference>
<dbReference type="InterPro" id="IPR008135">
    <property type="entry name" value="Competence-induced_CinA"/>
</dbReference>
<keyword evidence="5" id="KW-1185">Reference proteome</keyword>
<dbReference type="Pfam" id="PF02464">
    <property type="entry name" value="CinA"/>
    <property type="match status" value="1"/>
</dbReference>
<dbReference type="SUPFAM" id="SSF53218">
    <property type="entry name" value="Molybdenum cofactor biosynthesis proteins"/>
    <property type="match status" value="1"/>
</dbReference>
<accession>A0ABN5JJC6</accession>
<evidence type="ECO:0000256" key="1">
    <source>
        <dbReference type="HAMAP-Rule" id="MF_00226"/>
    </source>
</evidence>
<dbReference type="PIRSF" id="PIRSF006728">
    <property type="entry name" value="CinA"/>
    <property type="match status" value="1"/>
</dbReference>
<evidence type="ECO:0000256" key="2">
    <source>
        <dbReference type="SAM" id="Coils"/>
    </source>
</evidence>
<dbReference type="InterPro" id="IPR008136">
    <property type="entry name" value="CinA_C"/>
</dbReference>
<name>A0ABN5JJC6_FUSVA</name>
<gene>
    <name evidence="4" type="ORF">C4N18_07765</name>
</gene>
<dbReference type="Pfam" id="PF18146">
    <property type="entry name" value="CinA_KH"/>
    <property type="match status" value="1"/>
</dbReference>
<dbReference type="InterPro" id="IPR050101">
    <property type="entry name" value="CinA"/>
</dbReference>
<organism evidence="4 5">
    <name type="scientific">Fusobacterium varium ATCC 27725</name>
    <dbReference type="NCBI Taxonomy" id="469618"/>
    <lineage>
        <taxon>Bacteria</taxon>
        <taxon>Fusobacteriati</taxon>
        <taxon>Fusobacteriota</taxon>
        <taxon>Fusobacteriia</taxon>
        <taxon>Fusobacteriales</taxon>
        <taxon>Fusobacteriaceae</taxon>
        <taxon>Fusobacterium</taxon>
    </lineage>
</organism>
<dbReference type="InterPro" id="IPR036653">
    <property type="entry name" value="CinA-like_C"/>
</dbReference>
<keyword evidence="2" id="KW-0175">Coiled coil</keyword>
<sequence>MKAGLILVGTELLNGGMLDTNSLYIAEELNKYGIEIEFKVTIRDFMDEIIKTVDYGKKNVDLIIMSGGLGPTIDDITKEAIAKYLNRPLIVEENELKELKEKFERAKINFVDINVKEVEKPKGAISFRNDAGMAPAIYIDGIAAFPGVPKELYNMLPKFLKWYSKEKNINADGIYIRDILTFGLAESLLDQEIRDFFTEDGIYYEFLVKNYGTIVRLQSKESNKNKVEKIVEKIYNKIGNYVFGENTDRLEKKVVELIKKLGMNISTAESCTGGMIASRLIDVPGVSEIFKEGIVSYSNDAKMKRLGVKKETLEKYGAVSKETAKEMVMGLDSDIAIATTGIAGPDGGTPEKPVGLVYIGIRVKNDIYVEKKFFNGDRMKIRERAVSQSLFSLIKILDKGEYDE</sequence>
<reference evidence="5" key="1">
    <citation type="journal article" date="2018" name="MSphere">
        <title>Fusobacterium Genomics Using MinION and Illumina Sequencing Enables Genome Completion and Correction.</title>
        <authorList>
            <person name="Todd S.M."/>
            <person name="Settlage R.E."/>
            <person name="Lahmers K.K."/>
            <person name="Slade D.J."/>
        </authorList>
    </citation>
    <scope>NUCLEOTIDE SEQUENCE [LARGE SCALE GENOMIC DNA]</scope>
    <source>
        <strain evidence="5">ATCC 27725</strain>
    </source>
</reference>